<name>U1FY96_ENDPU</name>
<dbReference type="AlphaFoldDB" id="U1FY96"/>
<organism evidence="1 2">
    <name type="scientific">Endocarpon pusillum (strain Z07020 / HMAS-L-300199)</name>
    <name type="common">Lichen-forming fungus</name>
    <dbReference type="NCBI Taxonomy" id="1263415"/>
    <lineage>
        <taxon>Eukaryota</taxon>
        <taxon>Fungi</taxon>
        <taxon>Dikarya</taxon>
        <taxon>Ascomycota</taxon>
        <taxon>Pezizomycotina</taxon>
        <taxon>Eurotiomycetes</taxon>
        <taxon>Chaetothyriomycetidae</taxon>
        <taxon>Verrucariales</taxon>
        <taxon>Verrucariaceae</taxon>
        <taxon>Endocarpon</taxon>
    </lineage>
</organism>
<accession>U1FY96</accession>
<proteinExistence type="predicted"/>
<protein>
    <submittedName>
        <fullName evidence="1">Uncharacterized protein</fullName>
    </submittedName>
</protein>
<dbReference type="RefSeq" id="XP_007804495.1">
    <property type="nucleotide sequence ID" value="XM_007806304.1"/>
</dbReference>
<dbReference type="EMBL" id="KE721375">
    <property type="protein sequence ID" value="ERF69892.1"/>
    <property type="molecule type" value="Genomic_DNA"/>
</dbReference>
<gene>
    <name evidence="1" type="ORF">EPUS_05434</name>
</gene>
<evidence type="ECO:0000313" key="1">
    <source>
        <dbReference type="EMBL" id="ERF69892.1"/>
    </source>
</evidence>
<keyword evidence="2" id="KW-1185">Reference proteome</keyword>
<dbReference type="OrthoDB" id="10418015at2759"/>
<sequence>MERMRRLQWALATASFANSSLGRRSLDVLTMIFDHWKQHKDPEPGVRSPNDDWPKVDERHVPCLRLLRTCRYLYYTLKDDILGKAVIYFRTPDTIPSFRFSQELAPMTLPRPNYLHTVILDIRDNANWPLKTEVRGVTTSLPTNPVEWEARIKRFAPDSPGNNTLGRFMARGNKGLMTADWGHAIGRLLTQFAVKNLIVRGNRGFVTALAAGGPIVRNLVEARGCVENVTELGLWPARAQGALTRGMTLAQPTMANSKAFQVQARPHICPNCLREKCFRSLTSAELKIKGANCPACQTPTSIIVPAHPSIGNQHV</sequence>
<evidence type="ECO:0000313" key="2">
    <source>
        <dbReference type="Proteomes" id="UP000019373"/>
    </source>
</evidence>
<reference evidence="2" key="1">
    <citation type="journal article" date="2014" name="BMC Genomics">
        <title>Genome characteristics reveal the impact of lichenization on lichen-forming fungus Endocarpon pusillum Hedwig (Verrucariales, Ascomycota).</title>
        <authorList>
            <person name="Wang Y.-Y."/>
            <person name="Liu B."/>
            <person name="Zhang X.-Y."/>
            <person name="Zhou Q.-M."/>
            <person name="Zhang T."/>
            <person name="Li H."/>
            <person name="Yu Y.-F."/>
            <person name="Zhang X.-L."/>
            <person name="Hao X.-Y."/>
            <person name="Wang M."/>
            <person name="Wang L."/>
            <person name="Wei J.-C."/>
        </authorList>
    </citation>
    <scope>NUCLEOTIDE SEQUENCE [LARGE SCALE GENOMIC DNA]</scope>
    <source>
        <strain evidence="2">Z07020 / HMAS-L-300199</strain>
    </source>
</reference>
<dbReference type="GeneID" id="19240386"/>
<dbReference type="HOGENOM" id="CLU_882863_0_0_1"/>
<dbReference type="Proteomes" id="UP000019373">
    <property type="component" value="Unassembled WGS sequence"/>
</dbReference>